<evidence type="ECO:0000313" key="14">
    <source>
        <dbReference type="Proteomes" id="UP000032568"/>
    </source>
</evidence>
<dbReference type="GO" id="GO:0003723">
    <property type="term" value="F:RNA binding"/>
    <property type="evidence" value="ECO:0007669"/>
    <property type="project" value="UniProtKB-UniRule"/>
</dbReference>
<comment type="similarity">
    <text evidence="7 8">Belongs to the tRNA nucleotidyltransferase/poly(A) polymerase family.</text>
</comment>
<organism evidence="13 14">
    <name type="scientific">Thalassomonas actiniarum</name>
    <dbReference type="NCBI Taxonomy" id="485447"/>
    <lineage>
        <taxon>Bacteria</taxon>
        <taxon>Pseudomonadati</taxon>
        <taxon>Pseudomonadota</taxon>
        <taxon>Gammaproteobacteria</taxon>
        <taxon>Alteromonadales</taxon>
        <taxon>Colwelliaceae</taxon>
        <taxon>Thalassomonas</taxon>
    </lineage>
</organism>
<evidence type="ECO:0000256" key="2">
    <source>
        <dbReference type="ARBA" id="ARBA00022679"/>
    </source>
</evidence>
<dbReference type="PANTHER" id="PTHR43051">
    <property type="entry name" value="POLYNUCLEOTIDE ADENYLYLTRANSFERASE FAMILY PROTEIN"/>
    <property type="match status" value="1"/>
</dbReference>
<feature type="domain" description="Polymerase A arginine-rich C-terminal" evidence="11">
    <location>
        <begin position="351"/>
        <end position="469"/>
    </location>
</feature>
<dbReference type="KEGG" id="tact:SG35_023610"/>
<name>A0AAE9YRH9_9GAMM</name>
<dbReference type="FunFam" id="3.30.460.10:FF:000035">
    <property type="entry name" value="Poly(A) polymerase I"/>
    <property type="match status" value="1"/>
</dbReference>
<sequence>MRITLRSKIIKSVINLCKKVLGRKTNKTEKKTATFSSPVVLTRDQHPVSRKHISTNALKVLYRLNKGGYDAYLVGGGVRDIILGLEPKDFDIATNATPEQIKELFRNCRLIGRRFRLAHIVFGRDVIEVATFRGHHDNNQEKAKGNQKISKQSEHGMLLRDNIYGSIEEDAERRDFSINALYYSVTDFKVYDFANGVEDVHNRIIRLIGDPETRYREDPVRMLRAIRFATKLDMTISEETQAPIAELAPLLANIPAARMFEEFNKLFLSGKARENFDMLRDYGLFKYFFPVVEQSLEQEENIHLNDFIRLALKNTDLRINNNQRVTPAFLLAAMLWYPLQARIQRLNAASQLTPQDAFFAAYNELISEQQRSISIPKRFQLVMKDIWILQDKLARRDGKRAYKSFEHPKFRAGYDFLLLRGEIEGGPAQELAKWWTDFQAAHPETQQQMIKAVAVNRPGARRSSRKRKKPGSQSANKASSEKNSV</sequence>
<comment type="function">
    <text evidence="7">Adds poly(A) tail to the 3' end of many RNAs, which usually targets these RNAs for decay. Plays a significant role in the global control of gene expression, through influencing the rate of transcript degradation, and in the general RNA quality control.</text>
</comment>
<dbReference type="GO" id="GO:0006397">
    <property type="term" value="P:mRNA processing"/>
    <property type="evidence" value="ECO:0007669"/>
    <property type="project" value="UniProtKB-KW"/>
</dbReference>
<evidence type="ECO:0000256" key="6">
    <source>
        <dbReference type="ARBA" id="ARBA00023163"/>
    </source>
</evidence>
<dbReference type="Gene3D" id="1.10.3090.10">
    <property type="entry name" value="cca-adding enzyme, domain 2"/>
    <property type="match status" value="1"/>
</dbReference>
<dbReference type="GO" id="GO:1990817">
    <property type="term" value="F:poly(A) RNA polymerase activity"/>
    <property type="evidence" value="ECO:0007669"/>
    <property type="project" value="UniProtKB-UniRule"/>
</dbReference>
<dbReference type="Gene3D" id="3.30.460.10">
    <property type="entry name" value="Beta Polymerase, domain 2"/>
    <property type="match status" value="1"/>
</dbReference>
<comment type="catalytic activity">
    <reaction evidence="7">
        <text>RNA(n) + ATP = RNA(n)-3'-adenine ribonucleotide + diphosphate</text>
        <dbReference type="Rhea" id="RHEA:11332"/>
        <dbReference type="Rhea" id="RHEA-COMP:14527"/>
        <dbReference type="Rhea" id="RHEA-COMP:17347"/>
        <dbReference type="ChEBI" id="CHEBI:30616"/>
        <dbReference type="ChEBI" id="CHEBI:33019"/>
        <dbReference type="ChEBI" id="CHEBI:140395"/>
        <dbReference type="ChEBI" id="CHEBI:173115"/>
        <dbReference type="EC" id="2.7.7.19"/>
    </reaction>
</comment>
<keyword evidence="4 7" id="KW-0067">ATP-binding</keyword>
<gene>
    <name evidence="7 13" type="primary">pcnB</name>
    <name evidence="13" type="ORF">SG35_023610</name>
</gene>
<feature type="active site" evidence="7">
    <location>
        <position position="91"/>
    </location>
</feature>
<dbReference type="NCBIfam" id="TIGR01942">
    <property type="entry name" value="pcnB"/>
    <property type="match status" value="1"/>
</dbReference>
<dbReference type="PANTHER" id="PTHR43051:SF1">
    <property type="entry name" value="POLYNUCLEOTIDE ADENYLYLTRANSFERASE FAMILY PROTEIN"/>
    <property type="match status" value="1"/>
</dbReference>
<evidence type="ECO:0000256" key="4">
    <source>
        <dbReference type="ARBA" id="ARBA00022840"/>
    </source>
</evidence>
<dbReference type="InterPro" id="IPR052191">
    <property type="entry name" value="tRNA_ntf/polyA_polymerase_I"/>
</dbReference>
<dbReference type="InterPro" id="IPR025866">
    <property type="entry name" value="PolyA_pol_arg_C_dom"/>
</dbReference>
<evidence type="ECO:0000256" key="1">
    <source>
        <dbReference type="ARBA" id="ARBA00022664"/>
    </source>
</evidence>
<evidence type="ECO:0000259" key="12">
    <source>
        <dbReference type="Pfam" id="PF12627"/>
    </source>
</evidence>
<dbReference type="SUPFAM" id="SSF81891">
    <property type="entry name" value="Poly A polymerase C-terminal region-like"/>
    <property type="match status" value="1"/>
</dbReference>
<dbReference type="Pfam" id="PF12627">
    <property type="entry name" value="PolyA_pol_RNAbd"/>
    <property type="match status" value="1"/>
</dbReference>
<keyword evidence="6 7" id="KW-0804">Transcription</keyword>
<evidence type="ECO:0000259" key="11">
    <source>
        <dbReference type="Pfam" id="PF12626"/>
    </source>
</evidence>
<dbReference type="Proteomes" id="UP000032568">
    <property type="component" value="Chromosome"/>
</dbReference>
<evidence type="ECO:0000259" key="10">
    <source>
        <dbReference type="Pfam" id="PF01743"/>
    </source>
</evidence>
<dbReference type="EC" id="2.7.7.19" evidence="7"/>
<dbReference type="InterPro" id="IPR043519">
    <property type="entry name" value="NT_sf"/>
</dbReference>
<evidence type="ECO:0000256" key="9">
    <source>
        <dbReference type="SAM" id="MobiDB-lite"/>
    </source>
</evidence>
<keyword evidence="2 7" id="KW-0808">Transferase</keyword>
<feature type="active site" evidence="7">
    <location>
        <position position="175"/>
    </location>
</feature>
<dbReference type="GO" id="GO:0043633">
    <property type="term" value="P:polyadenylation-dependent RNA catabolic process"/>
    <property type="evidence" value="ECO:0007669"/>
    <property type="project" value="InterPro"/>
</dbReference>
<feature type="compositionally biased region" description="Basic residues" evidence="9">
    <location>
        <begin position="459"/>
        <end position="470"/>
    </location>
</feature>
<keyword evidence="5 7" id="KW-0694">RNA-binding</keyword>
<keyword evidence="13" id="KW-0548">Nucleotidyltransferase</keyword>
<evidence type="ECO:0000256" key="8">
    <source>
        <dbReference type="RuleBase" id="RU003953"/>
    </source>
</evidence>
<dbReference type="InterPro" id="IPR002646">
    <property type="entry name" value="PolA_pol_head_dom"/>
</dbReference>
<feature type="active site" evidence="7">
    <location>
        <position position="89"/>
    </location>
</feature>
<feature type="compositionally biased region" description="Polar residues" evidence="9">
    <location>
        <begin position="473"/>
        <end position="485"/>
    </location>
</feature>
<feature type="domain" description="tRNA nucleotidyltransferase/poly(A) polymerase RNA and SrmB- binding" evidence="12">
    <location>
        <begin position="233"/>
        <end position="293"/>
    </location>
</feature>
<reference evidence="13 14" key="2">
    <citation type="journal article" date="2022" name="Mar. Drugs">
        <title>Bioassay-Guided Fractionation Leads to the Detection of Cholic Acid Generated by the Rare Thalassomonas sp.</title>
        <authorList>
            <person name="Pheiffer F."/>
            <person name="Schneider Y.K."/>
            <person name="Hansen E.H."/>
            <person name="Andersen J.H."/>
            <person name="Isaksson J."/>
            <person name="Busche T."/>
            <person name="R C."/>
            <person name="Kalinowski J."/>
            <person name="Zyl L.V."/>
            <person name="Trindade M."/>
        </authorList>
    </citation>
    <scope>NUCLEOTIDE SEQUENCE [LARGE SCALE GENOMIC DNA]</scope>
    <source>
        <strain evidence="13 14">A5K-106</strain>
    </source>
</reference>
<dbReference type="Pfam" id="PF01743">
    <property type="entry name" value="PolyA_pol"/>
    <property type="match status" value="1"/>
</dbReference>
<keyword evidence="3 7" id="KW-0547">Nucleotide-binding</keyword>
<dbReference type="InterPro" id="IPR010206">
    <property type="entry name" value="PolA_pol_I"/>
</dbReference>
<reference evidence="13 14" key="1">
    <citation type="journal article" date="2015" name="Genome Announc.">
        <title>Draft Genome Sequences of Marine Isolates of Thalassomonas viridans and Thalassomonas actiniarum.</title>
        <authorList>
            <person name="Olonade I."/>
            <person name="van Zyl L.J."/>
            <person name="Trindade M."/>
        </authorList>
    </citation>
    <scope>NUCLEOTIDE SEQUENCE [LARGE SCALE GENOMIC DNA]</scope>
    <source>
        <strain evidence="13 14">A5K-106</strain>
    </source>
</reference>
<dbReference type="EMBL" id="CP059735">
    <property type="protein sequence ID" value="WDD98231.1"/>
    <property type="molecule type" value="Genomic_DNA"/>
</dbReference>
<evidence type="ECO:0000256" key="7">
    <source>
        <dbReference type="HAMAP-Rule" id="MF_00957"/>
    </source>
</evidence>
<dbReference type="HAMAP" id="MF_00957">
    <property type="entry name" value="PolyA_pol"/>
    <property type="match status" value="1"/>
</dbReference>
<accession>A0AAE9YRH9</accession>
<keyword evidence="14" id="KW-1185">Reference proteome</keyword>
<dbReference type="InterPro" id="IPR032828">
    <property type="entry name" value="PolyA_RNA-bd"/>
</dbReference>
<feature type="region of interest" description="Disordered" evidence="9">
    <location>
        <begin position="452"/>
        <end position="485"/>
    </location>
</feature>
<dbReference type="CDD" id="cd05398">
    <property type="entry name" value="NT_ClassII-CCAase"/>
    <property type="match status" value="1"/>
</dbReference>
<evidence type="ECO:0000313" key="13">
    <source>
        <dbReference type="EMBL" id="WDD98231.1"/>
    </source>
</evidence>
<evidence type="ECO:0000256" key="3">
    <source>
        <dbReference type="ARBA" id="ARBA00022741"/>
    </source>
</evidence>
<evidence type="ECO:0000256" key="5">
    <source>
        <dbReference type="ARBA" id="ARBA00022884"/>
    </source>
</evidence>
<feature type="domain" description="Poly A polymerase head" evidence="10">
    <location>
        <begin position="71"/>
        <end position="206"/>
    </location>
</feature>
<dbReference type="Pfam" id="PF12626">
    <property type="entry name" value="PolyA_pol_arg_C"/>
    <property type="match status" value="1"/>
</dbReference>
<dbReference type="SUPFAM" id="SSF81301">
    <property type="entry name" value="Nucleotidyltransferase"/>
    <property type="match status" value="1"/>
</dbReference>
<proteinExistence type="inferred from homology"/>
<dbReference type="GO" id="GO:0005524">
    <property type="term" value="F:ATP binding"/>
    <property type="evidence" value="ECO:0007669"/>
    <property type="project" value="UniProtKB-UniRule"/>
</dbReference>
<protein>
    <recommendedName>
        <fullName evidence="7">Poly(A) polymerase I</fullName>
        <shortName evidence="7">PAP I</shortName>
        <ecNumber evidence="7">2.7.7.19</ecNumber>
    </recommendedName>
</protein>
<keyword evidence="1 7" id="KW-0507">mRNA processing</keyword>
<dbReference type="AlphaFoldDB" id="A0AAE9YRH9"/>